<dbReference type="EMBL" id="BQNB010014391">
    <property type="protein sequence ID" value="GJT27600.1"/>
    <property type="molecule type" value="Genomic_DNA"/>
</dbReference>
<accession>A0ABQ5CKI4</accession>
<reference evidence="2" key="2">
    <citation type="submission" date="2022-01" db="EMBL/GenBank/DDBJ databases">
        <authorList>
            <person name="Yamashiro T."/>
            <person name="Shiraishi A."/>
            <person name="Satake H."/>
            <person name="Nakayama K."/>
        </authorList>
    </citation>
    <scope>NUCLEOTIDE SEQUENCE</scope>
</reference>
<dbReference type="InterPro" id="IPR043128">
    <property type="entry name" value="Rev_trsase/Diguanyl_cyclase"/>
</dbReference>
<dbReference type="InterPro" id="IPR053134">
    <property type="entry name" value="RNA-dir_DNA_polymerase"/>
</dbReference>
<organism evidence="2 3">
    <name type="scientific">Tanacetum coccineum</name>
    <dbReference type="NCBI Taxonomy" id="301880"/>
    <lineage>
        <taxon>Eukaryota</taxon>
        <taxon>Viridiplantae</taxon>
        <taxon>Streptophyta</taxon>
        <taxon>Embryophyta</taxon>
        <taxon>Tracheophyta</taxon>
        <taxon>Spermatophyta</taxon>
        <taxon>Magnoliopsida</taxon>
        <taxon>eudicotyledons</taxon>
        <taxon>Gunneridae</taxon>
        <taxon>Pentapetalae</taxon>
        <taxon>asterids</taxon>
        <taxon>campanulids</taxon>
        <taxon>Asterales</taxon>
        <taxon>Asteraceae</taxon>
        <taxon>Asteroideae</taxon>
        <taxon>Anthemideae</taxon>
        <taxon>Anthemidinae</taxon>
        <taxon>Tanacetum</taxon>
    </lineage>
</organism>
<evidence type="ECO:0000313" key="2">
    <source>
        <dbReference type="EMBL" id="GJT27600.1"/>
    </source>
</evidence>
<dbReference type="CDD" id="cd01647">
    <property type="entry name" value="RT_LTR"/>
    <property type="match status" value="1"/>
</dbReference>
<gene>
    <name evidence="2" type="ORF">Tco_0907875</name>
</gene>
<evidence type="ECO:0000259" key="1">
    <source>
        <dbReference type="Pfam" id="PF00078"/>
    </source>
</evidence>
<dbReference type="Pfam" id="PF00078">
    <property type="entry name" value="RVT_1"/>
    <property type="match status" value="1"/>
</dbReference>
<dbReference type="PANTHER" id="PTHR24559">
    <property type="entry name" value="TRANSPOSON TY3-I GAG-POL POLYPROTEIN"/>
    <property type="match status" value="1"/>
</dbReference>
<comment type="caution">
    <text evidence="2">The sequence shown here is derived from an EMBL/GenBank/DDBJ whole genome shotgun (WGS) entry which is preliminary data.</text>
</comment>
<name>A0ABQ5CKI4_9ASTR</name>
<dbReference type="SUPFAM" id="SSF56672">
    <property type="entry name" value="DNA/RNA polymerases"/>
    <property type="match status" value="1"/>
</dbReference>
<evidence type="ECO:0000313" key="3">
    <source>
        <dbReference type="Proteomes" id="UP001151760"/>
    </source>
</evidence>
<proteinExistence type="predicted"/>
<sequence>MDRFCDYHQEKGYHTNNCHQLRKQLEAALESGKLNHLIKDVRQRGRGNQRGDGPQQAKIINMIGVRSLKDKKRKAQGYTWMEEPLAIKARLKETQTDLVGCAREATKPLGKIELEVCFGSEGLCRRTTMKFTVIRSPSPYNVILGRTDLKALRVIPSTIHSMIKFPTLRGISTLVTRSIIISKCQRLEKKQVIEEEKESGTKAINVTGEVIINLAFLDQLIIIAGGLPSTCKDQLKLLLKDNMDVFAWEPANMTKVPRNIIEHHLNVNTSVEPEQQKRRVLAPKKSKSVTRDVEEWVKAGIVRPVRYLTWIDNPVLVKKCDGDWSMYIDFKNLNSACPKDFYPLLNIDCKVGSVMGFKYKCFLDAYKGYHQIQMSKEDTEKTTFYTDQGTYYYTKMSFRLKNARATYQCFVDSTFQSQIGRNLKAYIHDCTVEDSSKHSSTSVLYLIT</sequence>
<dbReference type="InterPro" id="IPR043502">
    <property type="entry name" value="DNA/RNA_pol_sf"/>
</dbReference>
<dbReference type="Proteomes" id="UP001151760">
    <property type="component" value="Unassembled WGS sequence"/>
</dbReference>
<keyword evidence="3" id="KW-1185">Reference proteome</keyword>
<reference evidence="2" key="1">
    <citation type="journal article" date="2022" name="Int. J. Mol. Sci.">
        <title>Draft Genome of Tanacetum Coccineum: Genomic Comparison of Closely Related Tanacetum-Family Plants.</title>
        <authorList>
            <person name="Yamashiro T."/>
            <person name="Shiraishi A."/>
            <person name="Nakayama K."/>
            <person name="Satake H."/>
        </authorList>
    </citation>
    <scope>NUCLEOTIDE SEQUENCE</scope>
</reference>
<dbReference type="Gene3D" id="3.30.70.270">
    <property type="match status" value="1"/>
</dbReference>
<dbReference type="Gene3D" id="3.10.10.10">
    <property type="entry name" value="HIV Type 1 Reverse Transcriptase, subunit A, domain 1"/>
    <property type="match status" value="1"/>
</dbReference>
<dbReference type="InterPro" id="IPR000477">
    <property type="entry name" value="RT_dom"/>
</dbReference>
<dbReference type="PANTHER" id="PTHR24559:SF444">
    <property type="entry name" value="REVERSE TRANSCRIPTASE DOMAIN-CONTAINING PROTEIN"/>
    <property type="match status" value="1"/>
</dbReference>
<feature type="domain" description="Reverse transcriptase" evidence="1">
    <location>
        <begin position="317"/>
        <end position="432"/>
    </location>
</feature>
<protein>
    <recommendedName>
        <fullName evidence="1">Reverse transcriptase domain-containing protein</fullName>
    </recommendedName>
</protein>